<comment type="similarity">
    <text evidence="4">Belongs to the SIMIBI class G3E GTPase family. ZNG1 subfamily.</text>
</comment>
<reference evidence="8 9" key="1">
    <citation type="journal article" date="2011" name="J. Bacteriol.">
        <title>Complete genome sequence of the industrial strain Ketogulonicigenium vulgare WSH-001.</title>
        <authorList>
            <person name="Liu L."/>
            <person name="Li Y."/>
            <person name="Zhang J."/>
            <person name="Zhou Z."/>
            <person name="Liu J."/>
            <person name="Li X."/>
            <person name="Zhou J."/>
            <person name="Du G."/>
            <person name="Wang L."/>
            <person name="Chen J."/>
        </authorList>
    </citation>
    <scope>NUCLEOTIDE SEQUENCE [LARGE SCALE GENOMIC DNA]</scope>
    <source>
        <strain evidence="8 9">WSH-001</strain>
    </source>
</reference>
<sequence length="301" mass="32148">MAPTPVIVVTGFLGAGKTTLINSLLRGDHGLRIAAIVNDFGAINIDAEILGDAADEVLGLKNGCICCALQGDFLRGLRLMLAQDPAPDLIIVEASGVAEPQGIVEVVQDPMLWGAVSLDLVLGVVDGAAPAQMHDPLWQAQVAQSDLLVVTKADLAVDDMREKLALMARLPVLDARDPLPFDLLLAQPRRAKVPQPKSDHGARFTALEWAAEHPIDRAAFMEILTRTAPQLLRAKGILHFTDRPDRALLLQLAGPRASLTPFSAPTAGCQLVMIGDADSFDREAAKATLDRALRGTYSKLI</sequence>
<keyword evidence="9" id="KW-1185">Reference proteome</keyword>
<evidence type="ECO:0000313" key="9">
    <source>
        <dbReference type="Proteomes" id="UP000000692"/>
    </source>
</evidence>
<comment type="catalytic activity">
    <reaction evidence="6">
        <text>GTP + H2O = GDP + phosphate + H(+)</text>
        <dbReference type="Rhea" id="RHEA:19669"/>
        <dbReference type="ChEBI" id="CHEBI:15377"/>
        <dbReference type="ChEBI" id="CHEBI:15378"/>
        <dbReference type="ChEBI" id="CHEBI:37565"/>
        <dbReference type="ChEBI" id="CHEBI:43474"/>
        <dbReference type="ChEBI" id="CHEBI:58189"/>
    </reaction>
    <physiologicalReaction direction="left-to-right" evidence="6">
        <dbReference type="Rhea" id="RHEA:19670"/>
    </physiologicalReaction>
</comment>
<dbReference type="InterPro" id="IPR036627">
    <property type="entry name" value="CobW-likC_sf"/>
</dbReference>
<dbReference type="GO" id="GO:0005737">
    <property type="term" value="C:cytoplasm"/>
    <property type="evidence" value="ECO:0007669"/>
    <property type="project" value="TreeGrafter"/>
</dbReference>
<dbReference type="Gene3D" id="3.40.50.300">
    <property type="entry name" value="P-loop containing nucleotide triphosphate hydrolases"/>
    <property type="match status" value="1"/>
</dbReference>
<dbReference type="KEGG" id="kvl:KVU_1004"/>
<keyword evidence="3" id="KW-0143">Chaperone</keyword>
<dbReference type="PANTHER" id="PTHR13748:SF62">
    <property type="entry name" value="COBW DOMAIN-CONTAINING PROTEIN"/>
    <property type="match status" value="1"/>
</dbReference>
<feature type="domain" description="CobW C-terminal" evidence="7">
    <location>
        <begin position="204"/>
        <end position="293"/>
    </location>
</feature>
<dbReference type="AlphaFoldDB" id="F9Y618"/>
<dbReference type="InterPro" id="IPR011629">
    <property type="entry name" value="CobW-like_C"/>
</dbReference>
<dbReference type="RefSeq" id="WP_013384302.1">
    <property type="nucleotide sequence ID" value="NC_017384.1"/>
</dbReference>
<evidence type="ECO:0000259" key="7">
    <source>
        <dbReference type="SMART" id="SM00833"/>
    </source>
</evidence>
<evidence type="ECO:0000256" key="1">
    <source>
        <dbReference type="ARBA" id="ARBA00022741"/>
    </source>
</evidence>
<dbReference type="HOGENOM" id="CLU_017452_1_1_5"/>
<dbReference type="InterPro" id="IPR003495">
    <property type="entry name" value="CobW/HypB/UreG_nucleotide-bd"/>
</dbReference>
<dbReference type="Gene3D" id="3.30.1220.10">
    <property type="entry name" value="CobW-like, C-terminal domain"/>
    <property type="match status" value="1"/>
</dbReference>
<dbReference type="Pfam" id="PF02492">
    <property type="entry name" value="cobW"/>
    <property type="match status" value="1"/>
</dbReference>
<comment type="function">
    <text evidence="5">Zinc chaperone that directly transfers zinc cofactor to target proteins, thereby activating them. Zinc is transferred from the CXCC motif in the GTPase domain to the zinc binding site in target proteins in a process requiring GTP hydrolysis.</text>
</comment>
<evidence type="ECO:0000256" key="4">
    <source>
        <dbReference type="ARBA" id="ARBA00034320"/>
    </source>
</evidence>
<dbReference type="InterPro" id="IPR051316">
    <property type="entry name" value="Zinc-reg_GTPase_activator"/>
</dbReference>
<dbReference type="EMBL" id="CP002018">
    <property type="protein sequence ID" value="AEM40843.1"/>
    <property type="molecule type" value="Genomic_DNA"/>
</dbReference>
<dbReference type="GO" id="GO:0016787">
    <property type="term" value="F:hydrolase activity"/>
    <property type="evidence" value="ECO:0007669"/>
    <property type="project" value="UniProtKB-KW"/>
</dbReference>
<dbReference type="PATRIC" id="fig|759362.5.peg.1035"/>
<gene>
    <name evidence="8" type="ordered locus">KVU_1004</name>
</gene>
<dbReference type="OrthoDB" id="9808822at2"/>
<dbReference type="eggNOG" id="COG0523">
    <property type="taxonomic scope" value="Bacteria"/>
</dbReference>
<dbReference type="PANTHER" id="PTHR13748">
    <property type="entry name" value="COBW-RELATED"/>
    <property type="match status" value="1"/>
</dbReference>
<dbReference type="GO" id="GO:0000166">
    <property type="term" value="F:nucleotide binding"/>
    <property type="evidence" value="ECO:0007669"/>
    <property type="project" value="UniProtKB-KW"/>
</dbReference>
<accession>F9Y618</accession>
<organism evidence="8 9">
    <name type="scientific">Ketogulonicigenium vulgare (strain WSH-001)</name>
    <dbReference type="NCBI Taxonomy" id="759362"/>
    <lineage>
        <taxon>Bacteria</taxon>
        <taxon>Pseudomonadati</taxon>
        <taxon>Pseudomonadota</taxon>
        <taxon>Alphaproteobacteria</taxon>
        <taxon>Rhodobacterales</taxon>
        <taxon>Roseobacteraceae</taxon>
        <taxon>Ketogulonicigenium</taxon>
    </lineage>
</organism>
<evidence type="ECO:0000256" key="3">
    <source>
        <dbReference type="ARBA" id="ARBA00023186"/>
    </source>
</evidence>
<evidence type="ECO:0000256" key="2">
    <source>
        <dbReference type="ARBA" id="ARBA00022801"/>
    </source>
</evidence>
<name>F9Y618_KETVW</name>
<protein>
    <submittedName>
        <fullName evidence="8">Cobalamin biosynthesis protein CobW</fullName>
    </submittedName>
</protein>
<dbReference type="CDD" id="cd03112">
    <property type="entry name" value="CobW-like"/>
    <property type="match status" value="1"/>
</dbReference>
<keyword evidence="2" id="KW-0378">Hydrolase</keyword>
<dbReference type="SMART" id="SM00833">
    <property type="entry name" value="CobW_C"/>
    <property type="match status" value="1"/>
</dbReference>
<evidence type="ECO:0000256" key="5">
    <source>
        <dbReference type="ARBA" id="ARBA00045658"/>
    </source>
</evidence>
<dbReference type="SUPFAM" id="SSF52540">
    <property type="entry name" value="P-loop containing nucleoside triphosphate hydrolases"/>
    <property type="match status" value="1"/>
</dbReference>
<dbReference type="Proteomes" id="UP000000692">
    <property type="component" value="Chromosome"/>
</dbReference>
<keyword evidence="1" id="KW-0547">Nucleotide-binding</keyword>
<proteinExistence type="inferred from homology"/>
<dbReference type="Pfam" id="PF07683">
    <property type="entry name" value="CobW_C"/>
    <property type="match status" value="1"/>
</dbReference>
<evidence type="ECO:0000313" key="8">
    <source>
        <dbReference type="EMBL" id="AEM40843.1"/>
    </source>
</evidence>
<dbReference type="InterPro" id="IPR027417">
    <property type="entry name" value="P-loop_NTPase"/>
</dbReference>
<evidence type="ECO:0000256" key="6">
    <source>
        <dbReference type="ARBA" id="ARBA00049117"/>
    </source>
</evidence>
<dbReference type="SUPFAM" id="SSF90002">
    <property type="entry name" value="Hypothetical protein YjiA, C-terminal domain"/>
    <property type="match status" value="1"/>
</dbReference>